<dbReference type="GO" id="GO:0005634">
    <property type="term" value="C:nucleus"/>
    <property type="evidence" value="ECO:0007669"/>
    <property type="project" value="TreeGrafter"/>
</dbReference>
<dbReference type="InterPro" id="IPR018502">
    <property type="entry name" value="Annexin_repeat"/>
</dbReference>
<evidence type="ECO:0000256" key="2">
    <source>
        <dbReference type="ARBA" id="ARBA00022737"/>
    </source>
</evidence>
<feature type="compositionally biased region" description="Acidic residues" evidence="4">
    <location>
        <begin position="773"/>
        <end position="785"/>
    </location>
</feature>
<keyword evidence="2" id="KW-0677">Repeat</keyword>
<comment type="similarity">
    <text evidence="1">Belongs to the annexin family.</text>
</comment>
<dbReference type="GO" id="GO:0012506">
    <property type="term" value="C:vesicle membrane"/>
    <property type="evidence" value="ECO:0007669"/>
    <property type="project" value="TreeGrafter"/>
</dbReference>
<dbReference type="Gene3D" id="1.10.220.10">
    <property type="entry name" value="Annexin"/>
    <property type="match status" value="8"/>
</dbReference>
<proteinExistence type="inferred from homology"/>
<dbReference type="AlphaFoldDB" id="A0A7S2GM97"/>
<organism evidence="5">
    <name type="scientific">Haptolina brevifila</name>
    <dbReference type="NCBI Taxonomy" id="156173"/>
    <lineage>
        <taxon>Eukaryota</taxon>
        <taxon>Haptista</taxon>
        <taxon>Haptophyta</taxon>
        <taxon>Prymnesiophyceae</taxon>
        <taxon>Prymnesiales</taxon>
        <taxon>Prymnesiaceae</taxon>
        <taxon>Haptolina</taxon>
    </lineage>
</organism>
<sequence>MGCCGSTEAPVEATSIGDEYDNPAVTLEGIKSDIARAEAKAVEAGPERNTFLASVLEARERHSSDPDVMKDACTRLQAHNRKLKHLIATADAEAVHEAMNGGFLGMGCNDKKLIAALCSRTKSQLEITKKRFRSMYDKDIRDEVKGETGGYYGKMMSYAMASQTDYIIDMLDFACEGWFNNYMVLIELFVMCEQQWLKAGKEAWEGRKDKSLIDYINSQLGSSYAGLCKLFMLLLKGDREDENTEPDDAVIEGQIGKLRTECEKGFFSSADQEVFIDIIGANNHKMNARLAEMYENKYSESLGKGIGDKMSDKLGIALKSLLMKRDDFVASRLQAAMSGWGTDKGTLLRLLGGFDDRKMVGVLAAYERKYGLPFGSALNHEIGGNFARAASAWINTLNDPTGGVESVTEQPVDDSSGDAEKLCSMCDFLLLENEMLLRFAASLDVETLSEATKYIGTDDTRFIRTITTRSKRFLGRISYLYREDNDKTLISLVDENCSDYYAYLARFLVLQPSQSDALLLDLALEGPMEENDTNALIEFLCARHPRRVRSTKKAWEKRNDASLVDRLSDELHGDLRKIALTMLKGKRMDPEAVEEEDADMELAKTQAATLKDEMEDRAIDILCSNSPAQNAAIARQFEEAYDMSLQRAIGQVFDGNVKSALTSLTLEPSQWYAARLKAAFKGIGSKERTVCRIVGAHDKDEIKAIALAYDDKYGTRLKTDIDAHTSGNFKRLAVAWIDLPDQLEQPAEQIVLPVLEEDARAAALAKEEADREKEEEEEDFEEVEDPPPPSSSLYKAKVIMWQAKLAKAKEAGRPRKIAYFERLLCMYPPVPSGHQLLADYAAALTSEYKNGEEGMVGVWIQATDASTFEEAGTTKELFDEWQNTSEACVRDKNITIGELKHAWGLSKKEKSTKHLEIPPAEYETTYEPPPTPPPQPPQPVAPPMPPFQPMTNAFGQAGGRQMMMQSMQTTTHTVQHTIVHQPQQAGVQRMAATVPFGVYGGMQMTVNTTYGPMRVTVPPGYGPGSSFTFNVPVRGPMVGMAPQYFA</sequence>
<dbReference type="SMART" id="SM00335">
    <property type="entry name" value="ANX"/>
    <property type="match status" value="6"/>
</dbReference>
<dbReference type="GO" id="GO:0005544">
    <property type="term" value="F:calcium-dependent phospholipid binding"/>
    <property type="evidence" value="ECO:0007669"/>
    <property type="project" value="InterPro"/>
</dbReference>
<reference evidence="5" key="1">
    <citation type="submission" date="2021-01" db="EMBL/GenBank/DDBJ databases">
        <authorList>
            <person name="Corre E."/>
            <person name="Pelletier E."/>
            <person name="Niang G."/>
            <person name="Scheremetjew M."/>
            <person name="Finn R."/>
            <person name="Kale V."/>
            <person name="Holt S."/>
            <person name="Cochrane G."/>
            <person name="Meng A."/>
            <person name="Brown T."/>
            <person name="Cohen L."/>
        </authorList>
    </citation>
    <scope>NUCLEOTIDE SEQUENCE</scope>
    <source>
        <strain evidence="5">UTEX LB 985</strain>
    </source>
</reference>
<dbReference type="GO" id="GO:0005509">
    <property type="term" value="F:calcium ion binding"/>
    <property type="evidence" value="ECO:0007669"/>
    <property type="project" value="InterPro"/>
</dbReference>
<dbReference type="PROSITE" id="PS51897">
    <property type="entry name" value="ANNEXIN_2"/>
    <property type="match status" value="3"/>
</dbReference>
<evidence type="ECO:0000256" key="1">
    <source>
        <dbReference type="ARBA" id="ARBA00007831"/>
    </source>
</evidence>
<dbReference type="PANTHER" id="PTHR10502">
    <property type="entry name" value="ANNEXIN"/>
    <property type="match status" value="1"/>
</dbReference>
<dbReference type="InterPro" id="IPR037104">
    <property type="entry name" value="Annexin_sf"/>
</dbReference>
<keyword evidence="3" id="KW-0041">Annexin</keyword>
<name>A0A7S2GM97_9EUKA</name>
<gene>
    <name evidence="5" type="ORF">CBRE1094_LOCUS19245</name>
</gene>
<dbReference type="SUPFAM" id="SSF47874">
    <property type="entry name" value="Annexin"/>
    <property type="match status" value="2"/>
</dbReference>
<dbReference type="GO" id="GO:0001786">
    <property type="term" value="F:phosphatidylserine binding"/>
    <property type="evidence" value="ECO:0007669"/>
    <property type="project" value="TreeGrafter"/>
</dbReference>
<dbReference type="PANTHER" id="PTHR10502:SF102">
    <property type="entry name" value="ANNEXIN B11"/>
    <property type="match status" value="1"/>
</dbReference>
<evidence type="ECO:0008006" key="6">
    <source>
        <dbReference type="Google" id="ProtNLM"/>
    </source>
</evidence>
<feature type="compositionally biased region" description="Pro residues" evidence="4">
    <location>
        <begin position="927"/>
        <end position="943"/>
    </location>
</feature>
<evidence type="ECO:0000313" key="5">
    <source>
        <dbReference type="EMBL" id="CAD9459893.1"/>
    </source>
</evidence>
<feature type="region of interest" description="Disordered" evidence="4">
    <location>
        <begin position="764"/>
        <end position="790"/>
    </location>
</feature>
<dbReference type="GO" id="GO:0005737">
    <property type="term" value="C:cytoplasm"/>
    <property type="evidence" value="ECO:0007669"/>
    <property type="project" value="TreeGrafter"/>
</dbReference>
<protein>
    <recommendedName>
        <fullName evidence="6">Annexin</fullName>
    </recommendedName>
</protein>
<dbReference type="EMBL" id="HBGU01035160">
    <property type="protein sequence ID" value="CAD9459893.1"/>
    <property type="molecule type" value="Transcribed_RNA"/>
</dbReference>
<accession>A0A7S2GM97</accession>
<feature type="region of interest" description="Disordered" evidence="4">
    <location>
        <begin position="922"/>
        <end position="943"/>
    </location>
</feature>
<dbReference type="Pfam" id="PF00191">
    <property type="entry name" value="Annexin"/>
    <property type="match status" value="5"/>
</dbReference>
<dbReference type="GO" id="GO:0005886">
    <property type="term" value="C:plasma membrane"/>
    <property type="evidence" value="ECO:0007669"/>
    <property type="project" value="TreeGrafter"/>
</dbReference>
<evidence type="ECO:0000256" key="3">
    <source>
        <dbReference type="ARBA" id="ARBA00023216"/>
    </source>
</evidence>
<evidence type="ECO:0000256" key="4">
    <source>
        <dbReference type="SAM" id="MobiDB-lite"/>
    </source>
</evidence>